<sequence length="165" mass="18587">MEGESSLAASGAVKVPGDAGYLGTFPVFNKTNYPVWVMHMQLHLEAHSLWDAIESETIARKKDRQALSVMLEAVSEDIQRQLNITKMAKETWELFKATYVTKLGRFDLITTSLDHSGDIDSMSFEEVEGSLKIYEEKLKLEKISGGPARGRGRGRGRGWLRKRKK</sequence>
<feature type="region of interest" description="Disordered" evidence="1">
    <location>
        <begin position="144"/>
        <end position="165"/>
    </location>
</feature>
<gene>
    <name evidence="3" type="ORF">SI8410_12016401</name>
</gene>
<dbReference type="InterPro" id="IPR025314">
    <property type="entry name" value="DUF4219"/>
</dbReference>
<dbReference type="EMBL" id="LR746275">
    <property type="protein sequence ID" value="CAA7405723.1"/>
    <property type="molecule type" value="Genomic_DNA"/>
</dbReference>
<dbReference type="Pfam" id="PF13961">
    <property type="entry name" value="DUF4219"/>
    <property type="match status" value="1"/>
</dbReference>
<dbReference type="Proteomes" id="UP000663760">
    <property type="component" value="Chromosome 12"/>
</dbReference>
<feature type="compositionally biased region" description="Basic residues" evidence="1">
    <location>
        <begin position="150"/>
        <end position="165"/>
    </location>
</feature>
<name>A0A7I8L6T8_SPIIN</name>
<accession>A0A7I8L6T8</accession>
<protein>
    <recommendedName>
        <fullName evidence="2">DUF4219 domain-containing protein</fullName>
    </recommendedName>
</protein>
<evidence type="ECO:0000259" key="2">
    <source>
        <dbReference type="Pfam" id="PF13961"/>
    </source>
</evidence>
<feature type="domain" description="DUF4219" evidence="2">
    <location>
        <begin position="28"/>
        <end position="54"/>
    </location>
</feature>
<proteinExistence type="predicted"/>
<dbReference type="AlphaFoldDB" id="A0A7I8L6T8"/>
<evidence type="ECO:0000313" key="3">
    <source>
        <dbReference type="EMBL" id="CAA7405723.1"/>
    </source>
</evidence>
<reference evidence="3" key="1">
    <citation type="submission" date="2020-02" db="EMBL/GenBank/DDBJ databases">
        <authorList>
            <person name="Scholz U."/>
            <person name="Mascher M."/>
            <person name="Fiebig A."/>
        </authorList>
    </citation>
    <scope>NUCLEOTIDE SEQUENCE</scope>
</reference>
<evidence type="ECO:0000256" key="1">
    <source>
        <dbReference type="SAM" id="MobiDB-lite"/>
    </source>
</evidence>
<organism evidence="3 4">
    <name type="scientific">Spirodela intermedia</name>
    <name type="common">Intermediate duckweed</name>
    <dbReference type="NCBI Taxonomy" id="51605"/>
    <lineage>
        <taxon>Eukaryota</taxon>
        <taxon>Viridiplantae</taxon>
        <taxon>Streptophyta</taxon>
        <taxon>Embryophyta</taxon>
        <taxon>Tracheophyta</taxon>
        <taxon>Spermatophyta</taxon>
        <taxon>Magnoliopsida</taxon>
        <taxon>Liliopsida</taxon>
        <taxon>Araceae</taxon>
        <taxon>Lemnoideae</taxon>
        <taxon>Spirodela</taxon>
    </lineage>
</organism>
<dbReference type="OrthoDB" id="695500at2759"/>
<evidence type="ECO:0000313" key="4">
    <source>
        <dbReference type="Proteomes" id="UP000663760"/>
    </source>
</evidence>
<keyword evidence="4" id="KW-1185">Reference proteome</keyword>